<keyword evidence="2" id="KW-1185">Reference proteome</keyword>
<dbReference type="RefSeq" id="WP_182704668.1">
    <property type="nucleotide sequence ID" value="NZ_JACJII010000001.1"/>
</dbReference>
<reference evidence="1 2" key="1">
    <citation type="submission" date="2020-08" db="EMBL/GenBank/DDBJ databases">
        <title>Sequencing the genomes of 1000 actinobacteria strains.</title>
        <authorList>
            <person name="Klenk H.-P."/>
        </authorList>
    </citation>
    <scope>NUCLEOTIDE SEQUENCE [LARGE SCALE GENOMIC DNA]</scope>
    <source>
        <strain evidence="1 2">DSM 45823</strain>
    </source>
</reference>
<dbReference type="EMBL" id="JACJII010000001">
    <property type="protein sequence ID" value="MBA9002718.1"/>
    <property type="molecule type" value="Genomic_DNA"/>
</dbReference>
<evidence type="ECO:0008006" key="3">
    <source>
        <dbReference type="Google" id="ProtNLM"/>
    </source>
</evidence>
<comment type="caution">
    <text evidence="1">The sequence shown here is derived from an EMBL/GenBank/DDBJ whole genome shotgun (WGS) entry which is preliminary data.</text>
</comment>
<sequence>MISEVRPRHVVCVLGKGLDLDVVEDVVRETGSGFTMDREYSANEPDPRMPRAFEACMAAATFTEQDWRAVEEHDTVAYVLSPPMTAGTSAAVSRMTLQVTAALLEAGATAAKNESNGLAHGRAQWLDLARRSAAEPGDEEQAVVLAHAWVKRPILDGGHLYSCGMHLLGHPDVELEIDDPDAVGPDQVELMDALAIYLMTERRAQEMRDGEGFRLAPDAPRWILRRRECRRYDEDDFFFNPYGYWRLTPDEAS</sequence>
<protein>
    <recommendedName>
        <fullName evidence="3">DUF4261 domain-containing protein</fullName>
    </recommendedName>
</protein>
<name>A0A7W3MVN4_9ACTN</name>
<organism evidence="1 2">
    <name type="scientific">Thermomonospora cellulosilytica</name>
    <dbReference type="NCBI Taxonomy" id="1411118"/>
    <lineage>
        <taxon>Bacteria</taxon>
        <taxon>Bacillati</taxon>
        <taxon>Actinomycetota</taxon>
        <taxon>Actinomycetes</taxon>
        <taxon>Streptosporangiales</taxon>
        <taxon>Thermomonosporaceae</taxon>
        <taxon>Thermomonospora</taxon>
    </lineage>
</organism>
<accession>A0A7W3MVN4</accession>
<dbReference type="Proteomes" id="UP000539313">
    <property type="component" value="Unassembled WGS sequence"/>
</dbReference>
<dbReference type="AlphaFoldDB" id="A0A7W3MVN4"/>
<proteinExistence type="predicted"/>
<evidence type="ECO:0000313" key="2">
    <source>
        <dbReference type="Proteomes" id="UP000539313"/>
    </source>
</evidence>
<evidence type="ECO:0000313" key="1">
    <source>
        <dbReference type="EMBL" id="MBA9002718.1"/>
    </source>
</evidence>
<gene>
    <name evidence="1" type="ORF">HNR21_001600</name>
</gene>